<dbReference type="EMBL" id="CAADFN010000015">
    <property type="protein sequence ID" value="VFK15374.1"/>
    <property type="molecule type" value="Genomic_DNA"/>
</dbReference>
<dbReference type="Gene3D" id="3.90.220.20">
    <property type="entry name" value="DNA methylase specificity domains"/>
    <property type="match status" value="1"/>
</dbReference>
<keyword evidence="2" id="KW-0238">DNA-binding</keyword>
<dbReference type="SUPFAM" id="SSF116734">
    <property type="entry name" value="DNA methylase specificity domain"/>
    <property type="match status" value="1"/>
</dbReference>
<protein>
    <submittedName>
        <fullName evidence="3">Type I restriction modification DNA specificity domain</fullName>
    </submittedName>
</protein>
<keyword evidence="1" id="KW-0680">Restriction system</keyword>
<gene>
    <name evidence="3" type="ORF">BECKLFY1418C_GA0070996_10151</name>
</gene>
<dbReference type="GO" id="GO:0009307">
    <property type="term" value="P:DNA restriction-modification system"/>
    <property type="evidence" value="ECO:0007669"/>
    <property type="project" value="UniProtKB-KW"/>
</dbReference>
<reference evidence="3" key="1">
    <citation type="submission" date="2019-02" db="EMBL/GenBank/DDBJ databases">
        <authorList>
            <person name="Gruber-Vodicka R. H."/>
            <person name="Seah K. B. B."/>
        </authorList>
    </citation>
    <scope>NUCLEOTIDE SEQUENCE</scope>
    <source>
        <strain evidence="3">BECK_BY7</strain>
    </source>
</reference>
<sequence length="237" mass="25726">MGAQPSRIADCAEVLPGYSLRGCAKHEPSGSHQVIVGRHLSLPGPSTLVLSTMDLATMDLATMDLATLGPAAPDPPVSGLSIPGMGYRYRPEHELRITPKGKVEKYSVKSGDVLLISRGVKNHAILVESVPERTIASATFYLLRVRHGVDPAYLAWSLNQAPIQDGIRQARTGAGTPIVQRKLFTDIMIPLPSYEDQCKIAKIGGCMVKERILRQALMEHTIALHHSIGQQLIRDLA</sequence>
<evidence type="ECO:0000256" key="1">
    <source>
        <dbReference type="ARBA" id="ARBA00022747"/>
    </source>
</evidence>
<proteinExistence type="predicted"/>
<accession>A0A450WED1</accession>
<evidence type="ECO:0000313" key="3">
    <source>
        <dbReference type="EMBL" id="VFK15374.1"/>
    </source>
</evidence>
<evidence type="ECO:0000256" key="2">
    <source>
        <dbReference type="ARBA" id="ARBA00023125"/>
    </source>
</evidence>
<dbReference type="GO" id="GO:0003677">
    <property type="term" value="F:DNA binding"/>
    <property type="evidence" value="ECO:0007669"/>
    <property type="project" value="UniProtKB-KW"/>
</dbReference>
<dbReference type="InterPro" id="IPR044946">
    <property type="entry name" value="Restrct_endonuc_typeI_TRD_sf"/>
</dbReference>
<name>A0A450WED1_9GAMM</name>
<dbReference type="AlphaFoldDB" id="A0A450WED1"/>
<organism evidence="3">
    <name type="scientific">Candidatus Kentrum sp. LFY</name>
    <dbReference type="NCBI Taxonomy" id="2126342"/>
    <lineage>
        <taxon>Bacteria</taxon>
        <taxon>Pseudomonadati</taxon>
        <taxon>Pseudomonadota</taxon>
        <taxon>Gammaproteobacteria</taxon>
        <taxon>Candidatus Kentrum</taxon>
    </lineage>
</organism>